<feature type="region of interest" description="Disordered" evidence="1">
    <location>
        <begin position="1"/>
        <end position="25"/>
    </location>
</feature>
<dbReference type="AlphaFoldDB" id="A0A061D491"/>
<dbReference type="InterPro" id="IPR036739">
    <property type="entry name" value="SLC41_membr_dom_sf"/>
</dbReference>
<sequence length="143" mass="15696">MARKGSRLDSAQDEKSERVISCPPPPFTRKPPCPEPITCIEESYGLRQRNQADALFETLGFHVTQVGNASPFWAFRLRVPWLLATIASGTLCALLASLYELTLAKSIVLAFFLTLVLGLGESVSMQSMSVTIQALRSVRPNLS</sequence>
<evidence type="ECO:0000313" key="4">
    <source>
        <dbReference type="Proteomes" id="UP000255303"/>
    </source>
</evidence>
<keyword evidence="2" id="KW-1133">Transmembrane helix</keyword>
<evidence type="ECO:0000313" key="3">
    <source>
        <dbReference type="EMBL" id="SUD52364.1"/>
    </source>
</evidence>
<keyword evidence="2" id="KW-0472">Membrane</keyword>
<proteinExistence type="predicted"/>
<dbReference type="SUPFAM" id="SSF161093">
    <property type="entry name" value="MgtE membrane domain-like"/>
    <property type="match status" value="1"/>
</dbReference>
<keyword evidence="2" id="KW-0812">Transmembrane</keyword>
<protein>
    <submittedName>
        <fullName evidence="3">Magnesium transporter</fullName>
    </submittedName>
</protein>
<name>A0A061D491_ECTOL</name>
<dbReference type="EMBL" id="UGUV01000002">
    <property type="protein sequence ID" value="SUD52364.1"/>
    <property type="molecule type" value="Genomic_DNA"/>
</dbReference>
<accession>A0A061D491</accession>
<accession>A0A379JVI3</accession>
<evidence type="ECO:0000256" key="1">
    <source>
        <dbReference type="SAM" id="MobiDB-lite"/>
    </source>
</evidence>
<dbReference type="Gene3D" id="1.10.357.20">
    <property type="entry name" value="SLC41 divalent cation transporters, integral membrane domain"/>
    <property type="match status" value="1"/>
</dbReference>
<gene>
    <name evidence="3" type="ORF">NCTC10692_02844</name>
</gene>
<feature type="compositionally biased region" description="Basic and acidic residues" evidence="1">
    <location>
        <begin position="1"/>
        <end position="18"/>
    </location>
</feature>
<evidence type="ECO:0000256" key="2">
    <source>
        <dbReference type="SAM" id="Phobius"/>
    </source>
</evidence>
<feature type="transmembrane region" description="Helical" evidence="2">
    <location>
        <begin position="103"/>
        <end position="120"/>
    </location>
</feature>
<dbReference type="GO" id="GO:0008324">
    <property type="term" value="F:monoatomic cation transmembrane transporter activity"/>
    <property type="evidence" value="ECO:0007669"/>
    <property type="project" value="InterPro"/>
</dbReference>
<organism evidence="3 4">
    <name type="scientific">Ectopseudomonas oleovorans</name>
    <name type="common">Pseudomonas oleovorans</name>
    <dbReference type="NCBI Taxonomy" id="301"/>
    <lineage>
        <taxon>Bacteria</taxon>
        <taxon>Pseudomonadati</taxon>
        <taxon>Pseudomonadota</taxon>
        <taxon>Gammaproteobacteria</taxon>
        <taxon>Pseudomonadales</taxon>
        <taxon>Pseudomonadaceae</taxon>
        <taxon>Ectopseudomonas</taxon>
    </lineage>
</organism>
<reference evidence="3 4" key="1">
    <citation type="submission" date="2018-06" db="EMBL/GenBank/DDBJ databases">
        <authorList>
            <consortium name="Pathogen Informatics"/>
            <person name="Doyle S."/>
        </authorList>
    </citation>
    <scope>NUCLEOTIDE SEQUENCE [LARGE SCALE GENOMIC DNA]</scope>
    <source>
        <strain evidence="3 4">NCTC10692</strain>
    </source>
</reference>
<dbReference type="Proteomes" id="UP000255303">
    <property type="component" value="Unassembled WGS sequence"/>
</dbReference>
<feature type="transmembrane region" description="Helical" evidence="2">
    <location>
        <begin position="79"/>
        <end position="97"/>
    </location>
</feature>
<dbReference type="RefSeq" id="WP_004423358.1">
    <property type="nucleotide sequence ID" value="NZ_CAJQNA010000004.1"/>
</dbReference>